<dbReference type="Proteomes" id="UP000242188">
    <property type="component" value="Unassembled WGS sequence"/>
</dbReference>
<proteinExistence type="predicted"/>
<organism evidence="3 4">
    <name type="scientific">Mizuhopecten yessoensis</name>
    <name type="common">Japanese scallop</name>
    <name type="synonym">Patinopecten yessoensis</name>
    <dbReference type="NCBI Taxonomy" id="6573"/>
    <lineage>
        <taxon>Eukaryota</taxon>
        <taxon>Metazoa</taxon>
        <taxon>Spiralia</taxon>
        <taxon>Lophotrochozoa</taxon>
        <taxon>Mollusca</taxon>
        <taxon>Bivalvia</taxon>
        <taxon>Autobranchia</taxon>
        <taxon>Pteriomorphia</taxon>
        <taxon>Pectinida</taxon>
        <taxon>Pectinoidea</taxon>
        <taxon>Pectinidae</taxon>
        <taxon>Mizuhopecten</taxon>
    </lineage>
</organism>
<dbReference type="AlphaFoldDB" id="A0A210R6S6"/>
<keyword evidence="2" id="KW-1133">Transmembrane helix</keyword>
<accession>A0A210R6S6</accession>
<feature type="transmembrane region" description="Helical" evidence="2">
    <location>
        <begin position="182"/>
        <end position="201"/>
    </location>
</feature>
<dbReference type="PROSITE" id="PS50092">
    <property type="entry name" value="TSP1"/>
    <property type="match status" value="1"/>
</dbReference>
<evidence type="ECO:0000256" key="2">
    <source>
        <dbReference type="SAM" id="Phobius"/>
    </source>
</evidence>
<feature type="compositionally biased region" description="Polar residues" evidence="1">
    <location>
        <begin position="1"/>
        <end position="22"/>
    </location>
</feature>
<feature type="region of interest" description="Disordered" evidence="1">
    <location>
        <begin position="1"/>
        <end position="24"/>
    </location>
</feature>
<reference evidence="3 4" key="1">
    <citation type="journal article" date="2017" name="Nat. Ecol. Evol.">
        <title>Scallop genome provides insights into evolution of bilaterian karyotype and development.</title>
        <authorList>
            <person name="Wang S."/>
            <person name="Zhang J."/>
            <person name="Jiao W."/>
            <person name="Li J."/>
            <person name="Xun X."/>
            <person name="Sun Y."/>
            <person name="Guo X."/>
            <person name="Huan P."/>
            <person name="Dong B."/>
            <person name="Zhang L."/>
            <person name="Hu X."/>
            <person name="Sun X."/>
            <person name="Wang J."/>
            <person name="Zhao C."/>
            <person name="Wang Y."/>
            <person name="Wang D."/>
            <person name="Huang X."/>
            <person name="Wang R."/>
            <person name="Lv J."/>
            <person name="Li Y."/>
            <person name="Zhang Z."/>
            <person name="Liu B."/>
            <person name="Lu W."/>
            <person name="Hui Y."/>
            <person name="Liang J."/>
            <person name="Zhou Z."/>
            <person name="Hou R."/>
            <person name="Li X."/>
            <person name="Liu Y."/>
            <person name="Li H."/>
            <person name="Ning X."/>
            <person name="Lin Y."/>
            <person name="Zhao L."/>
            <person name="Xing Q."/>
            <person name="Dou J."/>
            <person name="Li Y."/>
            <person name="Mao J."/>
            <person name="Guo H."/>
            <person name="Dou H."/>
            <person name="Li T."/>
            <person name="Mu C."/>
            <person name="Jiang W."/>
            <person name="Fu Q."/>
            <person name="Fu X."/>
            <person name="Miao Y."/>
            <person name="Liu J."/>
            <person name="Yu Q."/>
            <person name="Li R."/>
            <person name="Liao H."/>
            <person name="Li X."/>
            <person name="Kong Y."/>
            <person name="Jiang Z."/>
            <person name="Chourrout D."/>
            <person name="Li R."/>
            <person name="Bao Z."/>
        </authorList>
    </citation>
    <scope>NUCLEOTIDE SEQUENCE [LARGE SCALE GENOMIC DNA]</scope>
    <source>
        <strain evidence="3 4">PY_sf001</strain>
    </source>
</reference>
<keyword evidence="4" id="KW-1185">Reference proteome</keyword>
<evidence type="ECO:0000256" key="1">
    <source>
        <dbReference type="SAM" id="MobiDB-lite"/>
    </source>
</evidence>
<evidence type="ECO:0000313" key="4">
    <source>
        <dbReference type="Proteomes" id="UP000242188"/>
    </source>
</evidence>
<keyword evidence="2" id="KW-0472">Membrane</keyword>
<keyword evidence="2" id="KW-0812">Transmembrane</keyword>
<dbReference type="EMBL" id="NEDP02000107">
    <property type="protein sequence ID" value="OWF56702.1"/>
    <property type="molecule type" value="Genomic_DNA"/>
</dbReference>
<dbReference type="InterPro" id="IPR000884">
    <property type="entry name" value="TSP1_rpt"/>
</dbReference>
<protein>
    <submittedName>
        <fullName evidence="3">Uncharacterized protein</fullName>
    </submittedName>
</protein>
<sequence>MTHVSTSPEVGGSNSPSVTSRSYDQRSFGAACNVTVDEIGDGLDNDCDGLIDEELCTGTYAGQDEDGDDKVDEDCAQALFGTKEDNASNDWAEWSTWGDCIQTRNRTCTGGSYCSGPNSESLSCEKAEPAVSTSTTSTEVIQVDLDKLTKELEKTLRLDRKSTSKYKRSLHSASDDRTSCAVIGYVFISILAALTAAFLLADLGTYYHQIQQPHAGKV</sequence>
<gene>
    <name evidence="3" type="ORF">KP79_PYT20161</name>
</gene>
<evidence type="ECO:0000313" key="3">
    <source>
        <dbReference type="EMBL" id="OWF56702.1"/>
    </source>
</evidence>
<dbReference type="OrthoDB" id="10005154at2759"/>
<comment type="caution">
    <text evidence="3">The sequence shown here is derived from an EMBL/GenBank/DDBJ whole genome shotgun (WGS) entry which is preliminary data.</text>
</comment>
<name>A0A210R6S6_MIZYE</name>